<dbReference type="InterPro" id="IPR029410">
    <property type="entry name" value="CAP_assoc"/>
</dbReference>
<dbReference type="EMBL" id="JAGGKX010000001">
    <property type="protein sequence ID" value="MBP1968219.1"/>
    <property type="molecule type" value="Genomic_DNA"/>
</dbReference>
<evidence type="ECO:0000313" key="3">
    <source>
        <dbReference type="EMBL" id="MBP1968219.1"/>
    </source>
</evidence>
<comment type="caution">
    <text evidence="3">The sequence shown here is derived from an EMBL/GenBank/DDBJ whole genome shotgun (WGS) entry which is preliminary data.</text>
</comment>
<dbReference type="InterPro" id="IPR035940">
    <property type="entry name" value="CAP_sf"/>
</dbReference>
<feature type="domain" description="SCP" evidence="1">
    <location>
        <begin position="240"/>
        <end position="349"/>
    </location>
</feature>
<name>A0ABS4IBA7_9BACI</name>
<gene>
    <name evidence="3" type="ORF">J2Z83_000311</name>
</gene>
<dbReference type="SUPFAM" id="SSF55797">
    <property type="entry name" value="PR-1-like"/>
    <property type="match status" value="1"/>
</dbReference>
<evidence type="ECO:0000259" key="2">
    <source>
        <dbReference type="Pfam" id="PF14504"/>
    </source>
</evidence>
<organism evidence="3 4">
    <name type="scientific">Virgibacillus natechei</name>
    <dbReference type="NCBI Taxonomy" id="1216297"/>
    <lineage>
        <taxon>Bacteria</taxon>
        <taxon>Bacillati</taxon>
        <taxon>Bacillota</taxon>
        <taxon>Bacilli</taxon>
        <taxon>Bacillales</taxon>
        <taxon>Bacillaceae</taxon>
        <taxon>Virgibacillus</taxon>
    </lineage>
</organism>
<dbReference type="Proteomes" id="UP001519345">
    <property type="component" value="Unassembled WGS sequence"/>
</dbReference>
<protein>
    <submittedName>
        <fullName evidence="3">Uncharacterized protein YkwD</fullName>
    </submittedName>
</protein>
<keyword evidence="4" id="KW-1185">Reference proteome</keyword>
<dbReference type="Pfam" id="PF00188">
    <property type="entry name" value="CAP"/>
    <property type="match status" value="1"/>
</dbReference>
<dbReference type="CDD" id="cd05379">
    <property type="entry name" value="CAP_bacterial"/>
    <property type="match status" value="1"/>
</dbReference>
<dbReference type="Pfam" id="PF14504">
    <property type="entry name" value="CAP_assoc_N"/>
    <property type="match status" value="1"/>
</dbReference>
<dbReference type="PANTHER" id="PTHR31157">
    <property type="entry name" value="SCP DOMAIN-CONTAINING PROTEIN"/>
    <property type="match status" value="1"/>
</dbReference>
<proteinExistence type="predicted"/>
<dbReference type="InterPro" id="IPR014044">
    <property type="entry name" value="CAP_dom"/>
</dbReference>
<accession>A0ABS4IBA7</accession>
<dbReference type="RefSeq" id="WP_209461447.1">
    <property type="nucleotide sequence ID" value="NZ_CP110224.1"/>
</dbReference>
<dbReference type="Gene3D" id="3.40.33.10">
    <property type="entry name" value="CAP"/>
    <property type="match status" value="1"/>
</dbReference>
<dbReference type="PANTHER" id="PTHR31157:SF26">
    <property type="entry name" value="SCP-LIKE EXTRACELLULAR PROTEIN"/>
    <property type="match status" value="1"/>
</dbReference>
<sequence>MRLIRNIFLLALLAMGAFYLVEQSNLSPGETIDNISKVVREKENEIGTKTVPEKQPDIPLEGDLFQWIGKSQEALIEELDEPERKEQSAYAYTWWVYTDHTSQYIQFGILDNEIVTVYATGDDLDTEPIQLGQAYEDVEEQFPFENEVTYSEAFSSYTFRLNNDDLEKRPLVKGADDVFIQTYFDTFTNQLSSIRILTADTLLKHRPYELEYRGNLPNEPDLTDEQWGEVEEGMENQIFDITNVLRYQHEKSMLEWEDDVSEVAFSHSKDMEENNYFSHYSPSGDGLKERLSVEDIFYTTAGENIAAQYPDAPAAVEGWLNSEGHREALLEDDYTHLGVGVYRFYYTQNFLTIP</sequence>
<reference evidence="3 4" key="1">
    <citation type="submission" date="2021-03" db="EMBL/GenBank/DDBJ databases">
        <title>Genomic Encyclopedia of Type Strains, Phase IV (KMG-IV): sequencing the most valuable type-strain genomes for metagenomic binning, comparative biology and taxonomic classification.</title>
        <authorList>
            <person name="Goeker M."/>
        </authorList>
    </citation>
    <scope>NUCLEOTIDE SEQUENCE [LARGE SCALE GENOMIC DNA]</scope>
    <source>
        <strain evidence="3 4">DSM 25609</strain>
    </source>
</reference>
<feature type="domain" description="CAP-associated" evidence="2">
    <location>
        <begin position="68"/>
        <end position="208"/>
    </location>
</feature>
<evidence type="ECO:0000313" key="4">
    <source>
        <dbReference type="Proteomes" id="UP001519345"/>
    </source>
</evidence>
<evidence type="ECO:0000259" key="1">
    <source>
        <dbReference type="Pfam" id="PF00188"/>
    </source>
</evidence>